<keyword evidence="5" id="KW-0498">Mitosis</keyword>
<dbReference type="PANTHER" id="PTHR21567:SF9">
    <property type="entry name" value="CLIP-ASSOCIATING PROTEIN"/>
    <property type="match status" value="1"/>
</dbReference>
<evidence type="ECO:0000259" key="7">
    <source>
        <dbReference type="Pfam" id="PF12348"/>
    </source>
</evidence>
<feature type="region of interest" description="Disordered" evidence="6">
    <location>
        <begin position="86"/>
        <end position="105"/>
    </location>
</feature>
<proteinExistence type="inferred from homology"/>
<feature type="domain" description="CLASP N-terminal" evidence="7">
    <location>
        <begin position="372"/>
        <end position="601"/>
    </location>
</feature>
<dbReference type="SUPFAM" id="SSF48371">
    <property type="entry name" value="ARM repeat"/>
    <property type="match status" value="1"/>
</dbReference>
<evidence type="ECO:0000313" key="8">
    <source>
        <dbReference type="EMBL" id="KAL0949584.1"/>
    </source>
</evidence>
<dbReference type="InterPro" id="IPR024395">
    <property type="entry name" value="CLASP_N_dom"/>
</dbReference>
<comment type="subcellular location">
    <subcellularLocation>
        <location evidence="1">Cytoplasm</location>
        <location evidence="1">Cytoskeleton</location>
        <location evidence="1">Spindle</location>
    </subcellularLocation>
</comment>
<dbReference type="Pfam" id="PF12348">
    <property type="entry name" value="CLASP_N"/>
    <property type="match status" value="1"/>
</dbReference>
<organism evidence="8 9">
    <name type="scientific">Hohenbuehelia grisea</name>
    <dbReference type="NCBI Taxonomy" id="104357"/>
    <lineage>
        <taxon>Eukaryota</taxon>
        <taxon>Fungi</taxon>
        <taxon>Dikarya</taxon>
        <taxon>Basidiomycota</taxon>
        <taxon>Agaricomycotina</taxon>
        <taxon>Agaricomycetes</taxon>
        <taxon>Agaricomycetidae</taxon>
        <taxon>Agaricales</taxon>
        <taxon>Pleurotineae</taxon>
        <taxon>Pleurotaceae</taxon>
        <taxon>Hohenbuehelia</taxon>
    </lineage>
</organism>
<feature type="compositionally biased region" description="Polar residues" evidence="6">
    <location>
        <begin position="730"/>
        <end position="740"/>
    </location>
</feature>
<evidence type="ECO:0000256" key="5">
    <source>
        <dbReference type="ARBA" id="ARBA00022776"/>
    </source>
</evidence>
<comment type="caution">
    <text evidence="8">The sequence shown here is derived from an EMBL/GenBank/DDBJ whole genome shotgun (WGS) entry which is preliminary data.</text>
</comment>
<protein>
    <recommendedName>
        <fullName evidence="7">CLASP N-terminal domain-containing protein</fullName>
    </recommendedName>
</protein>
<feature type="compositionally biased region" description="Low complexity" evidence="6">
    <location>
        <begin position="698"/>
        <end position="729"/>
    </location>
</feature>
<keyword evidence="3" id="KW-0132">Cell division</keyword>
<evidence type="ECO:0000313" key="9">
    <source>
        <dbReference type="Proteomes" id="UP001556367"/>
    </source>
</evidence>
<keyword evidence="4" id="KW-0493">Microtubule</keyword>
<dbReference type="PANTHER" id="PTHR21567">
    <property type="entry name" value="CLASP"/>
    <property type="match status" value="1"/>
</dbReference>
<feature type="region of interest" description="Disordered" evidence="6">
    <location>
        <begin position="277"/>
        <end position="360"/>
    </location>
</feature>
<keyword evidence="9" id="KW-1185">Reference proteome</keyword>
<evidence type="ECO:0000256" key="4">
    <source>
        <dbReference type="ARBA" id="ARBA00022701"/>
    </source>
</evidence>
<accession>A0ABR3J1W1</accession>
<dbReference type="InterPro" id="IPR011989">
    <property type="entry name" value="ARM-like"/>
</dbReference>
<feature type="compositionally biased region" description="Low complexity" evidence="6">
    <location>
        <begin position="302"/>
        <end position="314"/>
    </location>
</feature>
<evidence type="ECO:0000256" key="2">
    <source>
        <dbReference type="ARBA" id="ARBA00009549"/>
    </source>
</evidence>
<feature type="region of interest" description="Disordered" evidence="6">
    <location>
        <begin position="764"/>
        <end position="803"/>
    </location>
</feature>
<evidence type="ECO:0000256" key="6">
    <source>
        <dbReference type="SAM" id="MobiDB-lite"/>
    </source>
</evidence>
<sequence>MDASSRLDTLINQCRSTDVDVKVDALTKLQAEFETGIEINDPDDVITVFKTCLRTSNNHLSAATVSAILPLIPVLTSRHFNLHQSQPALTRSTSSSTSSTAQSSHTDVATLRQVLTAFLPSGGLVDRLGDKERVQQKAREALVLLGGLAFRSGPSNPNSVKARDGKVETPLMIFERCLKEGGLKSKVWKVREQSILTLVHIRRAHHIFPIRPYLSHLVDALEDTDAHVRDCSRQSVIELFTGPAVTDAARADLKKELTKKNVRKAIVDAVLSKVLGGGAGSNPQSEGSENGDPPSKPKEYIPPSLLLLNRRPNPTAGPSGVQRMVSQPSITTKDVSRPASRAGNNASPTPLATPSGEGADVKPVYIASSRDLENEFAAMQKPFEGKETEHNWADRERSVQRVRGMLKGDVHIRYADVFITCLREGFVQWSLKALASLRTTVAVNTCYLYCELATELEAGIDPFTELMLTNLLRMASFTKRITAQQSQISVEAIIRKGSSQPRIILPLLWNTVQDKNAQARTFGIGHVQTYLEVHAQRARNAIEASGGLEILEKALKKSIVDPNPGVKEKARKCFWPFDEVWHDRALGILEKLDSMARRQVEKACPNPGAIPALPPSTPSVKKSSVAAAIAASRAKAKAIATAPPSLRHQATSASHSPPARRAASPSTPPRASVPRPASPLRMSSSPPSPRSKTTPAHSMSRSVTTSSLSTSHKRTPSGSGPSTSGRVSPMSPSQGQQSTFRRLASSPLVAVGGSANRNSIVRGAGQVPLPASPPSSSGRLSPTPTPTPRPNNASIPRPSVLAIPPTDDESLLLATNIPIPLDDDSDVGMDDSIDLMSFSSPFKSYPPAGIATPKTSPRSNDSHGLVGISNALSTTSIDSQVDSGVPIVEDALRARAEQAESAAERLLELVEPEEEGIDHPTLPTSLLIGNGHATPRLKSVKPMALPMSRAPPITPINRASAIMRQAALFENSPAQNGKTASLMDVLHDRKNESAWWLKRMSLLKQDVHAPHSNPSDKLEELKGYTTALQSAECDVGTLQKIALFCRKNPVTEPTSPLSTGYGSPTSPSPFLTPASSIASLQIDIWGQDKNFENLFDGLLGYMDTEKRSEEELEYSMIILWEMLENQNSHFEGREGDVFNLLFNLRHSNKPNVLEATTTIRDQLTSQIEPVYGLTTMHASLRAFHAEDLPAWSSENVKAATYAFGLIALGKFILRLPAEIAEEELPRLKATLIAVCPYYTPVPVILIA</sequence>
<reference evidence="9" key="1">
    <citation type="submission" date="2024-06" db="EMBL/GenBank/DDBJ databases">
        <title>Multi-omics analyses provide insights into the biosynthesis of the anticancer antibiotic pleurotin in Hohenbuehelia grisea.</title>
        <authorList>
            <person name="Weaver J.A."/>
            <person name="Alberti F."/>
        </authorList>
    </citation>
    <scope>NUCLEOTIDE SEQUENCE [LARGE SCALE GENOMIC DNA]</scope>
    <source>
        <strain evidence="9">T-177</strain>
    </source>
</reference>
<dbReference type="Proteomes" id="UP001556367">
    <property type="component" value="Unassembled WGS sequence"/>
</dbReference>
<evidence type="ECO:0000256" key="3">
    <source>
        <dbReference type="ARBA" id="ARBA00022618"/>
    </source>
</evidence>
<feature type="compositionally biased region" description="Polar residues" evidence="6">
    <location>
        <begin position="342"/>
        <end position="352"/>
    </location>
</feature>
<evidence type="ECO:0000256" key="1">
    <source>
        <dbReference type="ARBA" id="ARBA00004186"/>
    </source>
</evidence>
<feature type="compositionally biased region" description="Polar residues" evidence="6">
    <location>
        <begin position="324"/>
        <end position="333"/>
    </location>
</feature>
<comment type="similarity">
    <text evidence="2">Belongs to the CLASP family.</text>
</comment>
<feature type="compositionally biased region" description="Low complexity" evidence="6">
    <location>
        <begin position="90"/>
        <end position="105"/>
    </location>
</feature>
<dbReference type="EMBL" id="JASNQZ010000012">
    <property type="protein sequence ID" value="KAL0949584.1"/>
    <property type="molecule type" value="Genomic_DNA"/>
</dbReference>
<gene>
    <name evidence="8" type="ORF">HGRIS_009633</name>
</gene>
<name>A0ABR3J1W1_9AGAR</name>
<dbReference type="InterPro" id="IPR016024">
    <property type="entry name" value="ARM-type_fold"/>
</dbReference>
<feature type="compositionally biased region" description="Low complexity" evidence="6">
    <location>
        <begin position="639"/>
        <end position="685"/>
    </location>
</feature>
<keyword evidence="5" id="KW-0131">Cell cycle</keyword>
<feature type="region of interest" description="Disordered" evidence="6">
    <location>
        <begin position="639"/>
        <end position="741"/>
    </location>
</feature>
<dbReference type="Gene3D" id="1.25.10.10">
    <property type="entry name" value="Leucine-rich Repeat Variant"/>
    <property type="match status" value="2"/>
</dbReference>